<evidence type="ECO:0000313" key="2">
    <source>
        <dbReference type="EMBL" id="KAF2448300.1"/>
    </source>
</evidence>
<accession>A0A9P4PND5</accession>
<organism evidence="2 3">
    <name type="scientific">Karstenula rhodostoma CBS 690.94</name>
    <dbReference type="NCBI Taxonomy" id="1392251"/>
    <lineage>
        <taxon>Eukaryota</taxon>
        <taxon>Fungi</taxon>
        <taxon>Dikarya</taxon>
        <taxon>Ascomycota</taxon>
        <taxon>Pezizomycotina</taxon>
        <taxon>Dothideomycetes</taxon>
        <taxon>Pleosporomycetidae</taxon>
        <taxon>Pleosporales</taxon>
        <taxon>Massarineae</taxon>
        <taxon>Didymosphaeriaceae</taxon>
        <taxon>Karstenula</taxon>
    </lineage>
</organism>
<evidence type="ECO:0000256" key="1">
    <source>
        <dbReference type="SAM" id="Coils"/>
    </source>
</evidence>
<name>A0A9P4PND5_9PLEO</name>
<keyword evidence="1" id="KW-0175">Coiled coil</keyword>
<reference evidence="2" key="1">
    <citation type="journal article" date="2020" name="Stud. Mycol.">
        <title>101 Dothideomycetes genomes: a test case for predicting lifestyles and emergence of pathogens.</title>
        <authorList>
            <person name="Haridas S."/>
            <person name="Albert R."/>
            <person name="Binder M."/>
            <person name="Bloem J."/>
            <person name="Labutti K."/>
            <person name="Salamov A."/>
            <person name="Andreopoulos B."/>
            <person name="Baker S."/>
            <person name="Barry K."/>
            <person name="Bills G."/>
            <person name="Bluhm B."/>
            <person name="Cannon C."/>
            <person name="Castanera R."/>
            <person name="Culley D."/>
            <person name="Daum C."/>
            <person name="Ezra D."/>
            <person name="Gonzalez J."/>
            <person name="Henrissat B."/>
            <person name="Kuo A."/>
            <person name="Liang C."/>
            <person name="Lipzen A."/>
            <person name="Lutzoni F."/>
            <person name="Magnuson J."/>
            <person name="Mondo S."/>
            <person name="Nolan M."/>
            <person name="Ohm R."/>
            <person name="Pangilinan J."/>
            <person name="Park H.-J."/>
            <person name="Ramirez L."/>
            <person name="Alfaro M."/>
            <person name="Sun H."/>
            <person name="Tritt A."/>
            <person name="Yoshinaga Y."/>
            <person name="Zwiers L.-H."/>
            <person name="Turgeon B."/>
            <person name="Goodwin S."/>
            <person name="Spatafora J."/>
            <person name="Crous P."/>
            <person name="Grigoriev I."/>
        </authorList>
    </citation>
    <scope>NUCLEOTIDE SEQUENCE</scope>
    <source>
        <strain evidence="2">CBS 690.94</strain>
    </source>
</reference>
<dbReference type="AlphaFoldDB" id="A0A9P4PND5"/>
<comment type="caution">
    <text evidence="2">The sequence shown here is derived from an EMBL/GenBank/DDBJ whole genome shotgun (WGS) entry which is preliminary data.</text>
</comment>
<evidence type="ECO:0000313" key="3">
    <source>
        <dbReference type="Proteomes" id="UP000799764"/>
    </source>
</evidence>
<feature type="coiled-coil region" evidence="1">
    <location>
        <begin position="1"/>
        <end position="28"/>
    </location>
</feature>
<sequence>METMKNAIQRLEREMTDLRLKIHKQEVDLKVIWAGRQGKSLKLYSKVHLQYWSGALYDTLPRELRDTIYSLCLDHDWTDQAFIESLSVLYGFSRPQSWDHNQLRKYVLLDPSFVRKEVAVEVAEMMYARARVPSFGMNRCEGKPRVLHMSQFLKRDFFGLGVPPASHIRRLELKLLKNRLSTRNQDALRDNFKSLLLCRHNRSLRIDVVFPQGNSAFDVLFFLHLLYSTYTALVSRKITFDFIYQRRLHESNPPDADKDETQPLNLTHMFELPQGMWKNHLKALCECVGKLSAREQRWRGYRTLEKEDRDVWADMEGETLAILDQRGRDAWALDPHASDVWPGETGCKPCWGECWNWEHWNGGNCEGLHEEVEK</sequence>
<dbReference type="EMBL" id="MU001495">
    <property type="protein sequence ID" value="KAF2448300.1"/>
    <property type="molecule type" value="Genomic_DNA"/>
</dbReference>
<keyword evidence="3" id="KW-1185">Reference proteome</keyword>
<dbReference type="Proteomes" id="UP000799764">
    <property type="component" value="Unassembled WGS sequence"/>
</dbReference>
<gene>
    <name evidence="2" type="ORF">P171DRAFT_210355</name>
</gene>
<protein>
    <submittedName>
        <fullName evidence="2">Uncharacterized protein</fullName>
    </submittedName>
</protein>
<dbReference type="OrthoDB" id="3658469at2759"/>
<proteinExistence type="predicted"/>